<dbReference type="PANTHER" id="PTHR24221:SF654">
    <property type="entry name" value="ATP-BINDING CASSETTE SUB-FAMILY B MEMBER 6"/>
    <property type="match status" value="1"/>
</dbReference>
<feature type="transmembrane region" description="Helical" evidence="9">
    <location>
        <begin position="51"/>
        <end position="69"/>
    </location>
</feature>
<dbReference type="Gene3D" id="3.40.50.300">
    <property type="entry name" value="P-loop containing nucleotide triphosphate hydrolases"/>
    <property type="match status" value="1"/>
</dbReference>
<evidence type="ECO:0000256" key="4">
    <source>
        <dbReference type="ARBA" id="ARBA00022692"/>
    </source>
</evidence>
<dbReference type="InterPro" id="IPR017871">
    <property type="entry name" value="ABC_transporter-like_CS"/>
</dbReference>
<keyword evidence="7 9" id="KW-1133">Transmembrane helix</keyword>
<accession>A0A1V4DHD2</accession>
<dbReference type="GO" id="GO:0034040">
    <property type="term" value="F:ATPase-coupled lipid transmembrane transporter activity"/>
    <property type="evidence" value="ECO:0007669"/>
    <property type="project" value="TreeGrafter"/>
</dbReference>
<evidence type="ECO:0000259" key="10">
    <source>
        <dbReference type="PROSITE" id="PS50893"/>
    </source>
</evidence>
<dbReference type="Pfam" id="PF00005">
    <property type="entry name" value="ABC_tran"/>
    <property type="match status" value="1"/>
</dbReference>
<gene>
    <name evidence="12" type="ORF">BW731_05120</name>
</gene>
<dbReference type="InterPro" id="IPR036640">
    <property type="entry name" value="ABC1_TM_sf"/>
</dbReference>
<feature type="transmembrane region" description="Helical" evidence="9">
    <location>
        <begin position="21"/>
        <end position="45"/>
    </location>
</feature>
<keyword evidence="5" id="KW-0547">Nucleotide-binding</keyword>
<dbReference type="RefSeq" id="WP_079346330.1">
    <property type="nucleotide sequence ID" value="NZ_MVAB01000001.1"/>
</dbReference>
<feature type="transmembrane region" description="Helical" evidence="9">
    <location>
        <begin position="243"/>
        <end position="266"/>
    </location>
</feature>
<dbReference type="InterPro" id="IPR011527">
    <property type="entry name" value="ABC1_TM_dom"/>
</dbReference>
<dbReference type="PROSITE" id="PS50929">
    <property type="entry name" value="ABC_TM1F"/>
    <property type="match status" value="1"/>
</dbReference>
<dbReference type="EMBL" id="MVAB01000001">
    <property type="protein sequence ID" value="OPF87630.1"/>
    <property type="molecule type" value="Genomic_DNA"/>
</dbReference>
<dbReference type="Pfam" id="PF00664">
    <property type="entry name" value="ABC_membrane"/>
    <property type="match status" value="1"/>
</dbReference>
<evidence type="ECO:0000256" key="6">
    <source>
        <dbReference type="ARBA" id="ARBA00022840"/>
    </source>
</evidence>
<keyword evidence="4 9" id="KW-0812">Transmembrane</keyword>
<dbReference type="InterPro" id="IPR003439">
    <property type="entry name" value="ABC_transporter-like_ATP-bd"/>
</dbReference>
<dbReference type="FunFam" id="3.40.50.300:FF:000854">
    <property type="entry name" value="Multidrug ABC transporter ATP-binding protein"/>
    <property type="match status" value="1"/>
</dbReference>
<evidence type="ECO:0000256" key="8">
    <source>
        <dbReference type="ARBA" id="ARBA00023136"/>
    </source>
</evidence>
<dbReference type="SUPFAM" id="SSF90123">
    <property type="entry name" value="ABC transporter transmembrane region"/>
    <property type="match status" value="1"/>
</dbReference>
<keyword evidence="6" id="KW-0067">ATP-binding</keyword>
<reference evidence="12 13" key="1">
    <citation type="submission" date="2017-02" db="EMBL/GenBank/DDBJ databases">
        <title>Vagococcus cremeus sp. nov., isolated from the small intestine of a marten, Martes flavigula.</title>
        <authorList>
            <person name="Tak E.J."/>
            <person name="Bae J.-W."/>
        </authorList>
    </citation>
    <scope>NUCLEOTIDE SEQUENCE [LARGE SCALE GENOMIC DNA]</scope>
    <source>
        <strain evidence="12 13">D7T301</strain>
    </source>
</reference>
<dbReference type="AlphaFoldDB" id="A0A1V4DHD2"/>
<dbReference type="PANTHER" id="PTHR24221">
    <property type="entry name" value="ATP-BINDING CASSETTE SUB-FAMILY B"/>
    <property type="match status" value="1"/>
</dbReference>
<evidence type="ECO:0008006" key="14">
    <source>
        <dbReference type="Google" id="ProtNLM"/>
    </source>
</evidence>
<evidence type="ECO:0000313" key="13">
    <source>
        <dbReference type="Proteomes" id="UP000189970"/>
    </source>
</evidence>
<dbReference type="PROSITE" id="PS50893">
    <property type="entry name" value="ABC_TRANSPORTER_2"/>
    <property type="match status" value="1"/>
</dbReference>
<dbReference type="GO" id="GO:0016887">
    <property type="term" value="F:ATP hydrolysis activity"/>
    <property type="evidence" value="ECO:0007669"/>
    <property type="project" value="InterPro"/>
</dbReference>
<dbReference type="GO" id="GO:0005524">
    <property type="term" value="F:ATP binding"/>
    <property type="evidence" value="ECO:0007669"/>
    <property type="project" value="UniProtKB-KW"/>
</dbReference>
<dbReference type="Proteomes" id="UP000189970">
    <property type="component" value="Unassembled WGS sequence"/>
</dbReference>
<evidence type="ECO:0000256" key="3">
    <source>
        <dbReference type="ARBA" id="ARBA00022475"/>
    </source>
</evidence>
<feature type="transmembrane region" description="Helical" evidence="9">
    <location>
        <begin position="272"/>
        <end position="289"/>
    </location>
</feature>
<keyword evidence="2" id="KW-0813">Transport</keyword>
<feature type="transmembrane region" description="Helical" evidence="9">
    <location>
        <begin position="137"/>
        <end position="155"/>
    </location>
</feature>
<keyword evidence="8 9" id="KW-0472">Membrane</keyword>
<dbReference type="InterPro" id="IPR027417">
    <property type="entry name" value="P-loop_NTPase"/>
</dbReference>
<dbReference type="InterPro" id="IPR003593">
    <property type="entry name" value="AAA+_ATPase"/>
</dbReference>
<comment type="subcellular location">
    <subcellularLocation>
        <location evidence="1">Cell membrane</location>
        <topology evidence="1">Multi-pass membrane protein</topology>
    </subcellularLocation>
</comment>
<dbReference type="InterPro" id="IPR039421">
    <property type="entry name" value="Type_1_exporter"/>
</dbReference>
<evidence type="ECO:0000256" key="5">
    <source>
        <dbReference type="ARBA" id="ARBA00022741"/>
    </source>
</evidence>
<name>A0A1V4DHD2_9ENTE</name>
<evidence type="ECO:0000256" key="7">
    <source>
        <dbReference type="ARBA" id="ARBA00022989"/>
    </source>
</evidence>
<protein>
    <recommendedName>
        <fullName evidence="14">Cysteine ABC transporter ATP-binding protein</fullName>
    </recommendedName>
</protein>
<evidence type="ECO:0000259" key="11">
    <source>
        <dbReference type="PROSITE" id="PS50929"/>
    </source>
</evidence>
<sequence>MINKQLMNLLKDDKKYIVGIVLSKWGTLLANIATVSILCVTLAQYYTKKEVSPLMLFSFVGVVVVSLIVKSIANNWQSHCTHFASSRLRLDVRTAVLTKSLEVDASQQTLNDTELTQLSVEGVEQLENYFSRFIPQFFYCLLSSLTVFVVLAFMYSKPAIVLLLCIPFIPLSIMAIMKIAKKILGEYWDGYLILGEQFYENLMGLTTLKVFSQDRMKQRQMDQRAESFRQATMNLLKMQLNSLIVMDIIAYGGAAIGIVLALSGYVKGVVSLPQMLIFILLAAEFFIPLRQLGSFFHVAMNGISASKRLFDFLDTPNSPLSKSRDEKHTAVPTRIEVEQVSFSYDDDEHYALKKVSAVFEKGYLYGIIGQSGSGKSTFSKLLTGDYTTPLGAITGYDSQGNTISLSDLQDDIVVVNQKSYLFEGSIKENLLMGRKDAQEDELWRVLDSVTLFEFVRAQPEKLDYVIQSNGKNLSGGQRQRLLIARSLLADKTIYVFDEVTSSVDSDSEKAILDAVTRLAKDKIVLFISHRLYTVKEMDSILVFDNGELVEVGTHDVLSKQSSVYQHFLLSEQELLEGGLDYNA</sequence>
<evidence type="ECO:0000256" key="1">
    <source>
        <dbReference type="ARBA" id="ARBA00004651"/>
    </source>
</evidence>
<dbReference type="Gene3D" id="1.20.1560.10">
    <property type="entry name" value="ABC transporter type 1, transmembrane domain"/>
    <property type="match status" value="1"/>
</dbReference>
<evidence type="ECO:0000313" key="12">
    <source>
        <dbReference type="EMBL" id="OPF87630.1"/>
    </source>
</evidence>
<feature type="domain" description="ABC transporter" evidence="10">
    <location>
        <begin position="335"/>
        <end position="570"/>
    </location>
</feature>
<evidence type="ECO:0000256" key="9">
    <source>
        <dbReference type="SAM" id="Phobius"/>
    </source>
</evidence>
<keyword evidence="3" id="KW-1003">Cell membrane</keyword>
<dbReference type="GO" id="GO:0140359">
    <property type="term" value="F:ABC-type transporter activity"/>
    <property type="evidence" value="ECO:0007669"/>
    <property type="project" value="InterPro"/>
</dbReference>
<dbReference type="SMART" id="SM00382">
    <property type="entry name" value="AAA"/>
    <property type="match status" value="1"/>
</dbReference>
<dbReference type="GO" id="GO:0005886">
    <property type="term" value="C:plasma membrane"/>
    <property type="evidence" value="ECO:0007669"/>
    <property type="project" value="UniProtKB-SubCell"/>
</dbReference>
<proteinExistence type="predicted"/>
<feature type="transmembrane region" description="Helical" evidence="9">
    <location>
        <begin position="161"/>
        <end position="180"/>
    </location>
</feature>
<organism evidence="12 13">
    <name type="scientific">Vagococcus martis</name>
    <dbReference type="NCBI Taxonomy" id="1768210"/>
    <lineage>
        <taxon>Bacteria</taxon>
        <taxon>Bacillati</taxon>
        <taxon>Bacillota</taxon>
        <taxon>Bacilli</taxon>
        <taxon>Lactobacillales</taxon>
        <taxon>Enterococcaceae</taxon>
        <taxon>Vagococcus</taxon>
    </lineage>
</organism>
<evidence type="ECO:0000256" key="2">
    <source>
        <dbReference type="ARBA" id="ARBA00022448"/>
    </source>
</evidence>
<comment type="caution">
    <text evidence="12">The sequence shown here is derived from an EMBL/GenBank/DDBJ whole genome shotgun (WGS) entry which is preliminary data.</text>
</comment>
<dbReference type="PROSITE" id="PS00211">
    <property type="entry name" value="ABC_TRANSPORTER_1"/>
    <property type="match status" value="1"/>
</dbReference>
<keyword evidence="13" id="KW-1185">Reference proteome</keyword>
<dbReference type="SUPFAM" id="SSF52540">
    <property type="entry name" value="P-loop containing nucleoside triphosphate hydrolases"/>
    <property type="match status" value="1"/>
</dbReference>
<feature type="domain" description="ABC transmembrane type-1" evidence="11">
    <location>
        <begin position="59"/>
        <end position="301"/>
    </location>
</feature>